<proteinExistence type="inferred from homology"/>
<comment type="similarity">
    <text evidence="2">Belongs to the major facilitator superfamily.</text>
</comment>
<evidence type="ECO:0000313" key="9">
    <source>
        <dbReference type="EMBL" id="KAA8564231.1"/>
    </source>
</evidence>
<dbReference type="VEuPathDB" id="FungiDB:MFRU_018g00130"/>
<dbReference type="GO" id="GO:0016020">
    <property type="term" value="C:membrane"/>
    <property type="evidence" value="ECO:0007669"/>
    <property type="project" value="UniProtKB-SubCell"/>
</dbReference>
<comment type="subcellular location">
    <subcellularLocation>
        <location evidence="1">Membrane</location>
        <topology evidence="1">Multi-pass membrane protein</topology>
    </subcellularLocation>
</comment>
<feature type="domain" description="Major facilitator superfamily (MFS) profile" evidence="8">
    <location>
        <begin position="93"/>
        <end position="482"/>
    </location>
</feature>
<feature type="transmembrane region" description="Helical" evidence="7">
    <location>
        <begin position="160"/>
        <end position="179"/>
    </location>
</feature>
<dbReference type="InterPro" id="IPR005829">
    <property type="entry name" value="Sugar_transporter_CS"/>
</dbReference>
<gene>
    <name evidence="9" type="ORF">EYC84_011177</name>
</gene>
<dbReference type="Gene3D" id="1.20.1250.20">
    <property type="entry name" value="MFS general substrate transporter like domains"/>
    <property type="match status" value="1"/>
</dbReference>
<feature type="transmembrane region" description="Helical" evidence="7">
    <location>
        <begin position="128"/>
        <end position="148"/>
    </location>
</feature>
<dbReference type="GO" id="GO:0042908">
    <property type="term" value="P:xenobiotic transport"/>
    <property type="evidence" value="ECO:0007669"/>
    <property type="project" value="UniProtKB-ARBA"/>
</dbReference>
<dbReference type="InterPro" id="IPR011701">
    <property type="entry name" value="MFS"/>
</dbReference>
<feature type="transmembrane region" description="Helical" evidence="7">
    <location>
        <begin position="248"/>
        <end position="268"/>
    </location>
</feature>
<dbReference type="PROSITE" id="PS00216">
    <property type="entry name" value="SUGAR_TRANSPORT_1"/>
    <property type="match status" value="1"/>
</dbReference>
<comment type="caution">
    <text evidence="9">The sequence shown here is derived from an EMBL/GenBank/DDBJ whole genome shotgun (WGS) entry which is preliminary data.</text>
</comment>
<feature type="transmembrane region" description="Helical" evidence="7">
    <location>
        <begin position="428"/>
        <end position="449"/>
    </location>
</feature>
<keyword evidence="4 7" id="KW-1133">Transmembrane helix</keyword>
<keyword evidence="3 7" id="KW-0812">Transmembrane</keyword>
<feature type="compositionally biased region" description="Low complexity" evidence="6">
    <location>
        <begin position="1"/>
        <end position="11"/>
    </location>
</feature>
<feature type="transmembrane region" description="Helical" evidence="7">
    <location>
        <begin position="403"/>
        <end position="422"/>
    </location>
</feature>
<evidence type="ECO:0000256" key="6">
    <source>
        <dbReference type="SAM" id="MobiDB-lite"/>
    </source>
</evidence>
<keyword evidence="5 7" id="KW-0472">Membrane</keyword>
<dbReference type="GO" id="GO:0140115">
    <property type="term" value="P:export across plasma membrane"/>
    <property type="evidence" value="ECO:0007669"/>
    <property type="project" value="UniProtKB-ARBA"/>
</dbReference>
<dbReference type="PANTHER" id="PTHR23502:SF68">
    <property type="entry name" value="MULTIDRUG TRANSPORTER, PUTATIVE (AFU_ORTHOLOGUE AFUA_3G01120)-RELATED"/>
    <property type="match status" value="1"/>
</dbReference>
<feature type="transmembrane region" description="Helical" evidence="7">
    <location>
        <begin position="318"/>
        <end position="342"/>
    </location>
</feature>
<evidence type="ECO:0000259" key="8">
    <source>
        <dbReference type="PROSITE" id="PS50850"/>
    </source>
</evidence>
<dbReference type="SUPFAM" id="SSF103473">
    <property type="entry name" value="MFS general substrate transporter"/>
    <property type="match status" value="1"/>
</dbReference>
<dbReference type="FunFam" id="1.20.1250.20:FF:000011">
    <property type="entry name" value="MFS multidrug transporter, putative"/>
    <property type="match status" value="1"/>
</dbReference>
<evidence type="ECO:0000256" key="5">
    <source>
        <dbReference type="ARBA" id="ARBA00023136"/>
    </source>
</evidence>
<dbReference type="PANTHER" id="PTHR23502">
    <property type="entry name" value="MAJOR FACILITATOR SUPERFAMILY"/>
    <property type="match status" value="1"/>
</dbReference>
<dbReference type="GO" id="GO:0022857">
    <property type="term" value="F:transmembrane transporter activity"/>
    <property type="evidence" value="ECO:0007669"/>
    <property type="project" value="InterPro"/>
</dbReference>
<organism evidence="9 10">
    <name type="scientific">Monilinia fructicola</name>
    <name type="common">Brown rot fungus</name>
    <name type="synonym">Ciboria fructicola</name>
    <dbReference type="NCBI Taxonomy" id="38448"/>
    <lineage>
        <taxon>Eukaryota</taxon>
        <taxon>Fungi</taxon>
        <taxon>Dikarya</taxon>
        <taxon>Ascomycota</taxon>
        <taxon>Pezizomycotina</taxon>
        <taxon>Leotiomycetes</taxon>
        <taxon>Helotiales</taxon>
        <taxon>Sclerotiniaceae</taxon>
        <taxon>Monilinia</taxon>
    </lineage>
</organism>
<feature type="transmembrane region" description="Helical" evidence="7">
    <location>
        <begin position="362"/>
        <end position="382"/>
    </location>
</feature>
<evidence type="ECO:0000313" key="10">
    <source>
        <dbReference type="Proteomes" id="UP000322873"/>
    </source>
</evidence>
<dbReference type="InterPro" id="IPR036259">
    <property type="entry name" value="MFS_trans_sf"/>
</dbReference>
<evidence type="ECO:0000256" key="2">
    <source>
        <dbReference type="ARBA" id="ARBA00008335"/>
    </source>
</evidence>
<dbReference type="PROSITE" id="PS50850">
    <property type="entry name" value="MFS"/>
    <property type="match status" value="1"/>
</dbReference>
<dbReference type="AlphaFoldDB" id="A0A5M9J5E8"/>
<sequence>MSTNPPDTSGDVGSGDDVPDAIAPSPRPLTPTDVTYQVPSDAEMGMASDPPLQTEGEITQQLRPPEPSSIVSWDSDSDQLNPMNWSSTKRWANTAVISVMTFSTPLASTMFAPGVPLVIDEFRSTNRILETLVVSIFVLGFAMGPLIAAPMSELYGRKPVYLASNFLFLIFTLACGSSTDLNMLIVFRSLAGCAGAAPTALGGASIGDMFQRDQRGVAMAVWGMGPLAGPIVGPIVGGFLAEGAGWRWAFWLEAIIAGLTLILGFFLLQETYPVVLLEKKTKRIIKETGDTSKVSALHHKDSPLEYFTNAIIRPLKMLFLSPIVFLLSVYYAVLFGYLYLFIATFPTTFTSQYHFSISITGLAYLGLGCGIGIGLFTSGKVSDPLFKKLTKRNGGVAEPEYRLPALMLTSPLIAIAFFIYGWTAELRIHWIVPIIGTSFFGIGLIPAFVSRHFRFLLLARASACNATPYLQPQALNQYVSRR</sequence>
<reference evidence="9 10" key="1">
    <citation type="submission" date="2019-06" db="EMBL/GenBank/DDBJ databases">
        <title>Genome Sequence of the Brown Rot Fungal Pathogen Monilinia fructicola.</title>
        <authorList>
            <person name="De Miccolis Angelini R.M."/>
            <person name="Landi L."/>
            <person name="Abate D."/>
            <person name="Pollastro S."/>
            <person name="Romanazzi G."/>
            <person name="Faretra F."/>
        </authorList>
    </citation>
    <scope>NUCLEOTIDE SEQUENCE [LARGE SCALE GENOMIC DNA]</scope>
    <source>
        <strain evidence="9 10">Mfrc123</strain>
    </source>
</reference>
<feature type="transmembrane region" description="Helical" evidence="7">
    <location>
        <begin position="216"/>
        <end position="236"/>
    </location>
</feature>
<evidence type="ECO:0000256" key="3">
    <source>
        <dbReference type="ARBA" id="ARBA00022692"/>
    </source>
</evidence>
<evidence type="ECO:0000256" key="7">
    <source>
        <dbReference type="SAM" id="Phobius"/>
    </source>
</evidence>
<feature type="transmembrane region" description="Helical" evidence="7">
    <location>
        <begin position="185"/>
        <end position="204"/>
    </location>
</feature>
<dbReference type="CDD" id="cd17323">
    <property type="entry name" value="MFS_Tpo1_MDR_like"/>
    <property type="match status" value="1"/>
</dbReference>
<protein>
    <recommendedName>
        <fullName evidence="8">Major facilitator superfamily (MFS) profile domain-containing protein</fullName>
    </recommendedName>
</protein>
<feature type="transmembrane region" description="Helical" evidence="7">
    <location>
        <begin position="91"/>
        <end position="108"/>
    </location>
</feature>
<dbReference type="InterPro" id="IPR020846">
    <property type="entry name" value="MFS_dom"/>
</dbReference>
<name>A0A5M9J5E8_MONFR</name>
<keyword evidence="10" id="KW-1185">Reference proteome</keyword>
<dbReference type="Proteomes" id="UP000322873">
    <property type="component" value="Unassembled WGS sequence"/>
</dbReference>
<evidence type="ECO:0000256" key="1">
    <source>
        <dbReference type="ARBA" id="ARBA00004141"/>
    </source>
</evidence>
<feature type="region of interest" description="Disordered" evidence="6">
    <location>
        <begin position="1"/>
        <end position="36"/>
    </location>
</feature>
<dbReference type="EMBL" id="VICG01000015">
    <property type="protein sequence ID" value="KAA8564231.1"/>
    <property type="molecule type" value="Genomic_DNA"/>
</dbReference>
<dbReference type="Pfam" id="PF07690">
    <property type="entry name" value="MFS_1"/>
    <property type="match status" value="1"/>
</dbReference>
<accession>A0A5M9J5E8</accession>
<evidence type="ECO:0000256" key="4">
    <source>
        <dbReference type="ARBA" id="ARBA00022989"/>
    </source>
</evidence>